<protein>
    <recommendedName>
        <fullName evidence="1">IRS-type PTB domain-containing protein</fullName>
    </recommendedName>
</protein>
<dbReference type="Proteomes" id="UP000030746">
    <property type="component" value="Unassembled WGS sequence"/>
</dbReference>
<dbReference type="HOGENOM" id="CLU_095366_0_0_1"/>
<dbReference type="RefSeq" id="XP_009067292.1">
    <property type="nucleotide sequence ID" value="XM_009069044.1"/>
</dbReference>
<dbReference type="OMA" id="FGVINGR"/>
<feature type="domain" description="IRS-type PTB" evidence="1">
    <location>
        <begin position="118"/>
        <end position="197"/>
    </location>
</feature>
<dbReference type="InterPro" id="IPR002404">
    <property type="entry name" value="IRS_PTB"/>
</dbReference>
<dbReference type="InterPro" id="IPR011993">
    <property type="entry name" value="PH-like_dom_sf"/>
</dbReference>
<evidence type="ECO:0000313" key="2">
    <source>
        <dbReference type="EMBL" id="ESO81988.1"/>
    </source>
</evidence>
<dbReference type="STRING" id="225164.V3YVI5"/>
<dbReference type="GO" id="GO:0019901">
    <property type="term" value="F:protein kinase binding"/>
    <property type="evidence" value="ECO:0007669"/>
    <property type="project" value="InterPro"/>
</dbReference>
<dbReference type="SUPFAM" id="SSF50729">
    <property type="entry name" value="PH domain-like"/>
    <property type="match status" value="2"/>
</dbReference>
<dbReference type="PANTHER" id="PTHR21636">
    <property type="entry name" value="PROTEIN DOK-7"/>
    <property type="match status" value="1"/>
</dbReference>
<dbReference type="InterPro" id="IPR037746">
    <property type="entry name" value="Dok-7"/>
</dbReference>
<dbReference type="PROSITE" id="PS51064">
    <property type="entry name" value="IRS_PTB"/>
    <property type="match status" value="1"/>
</dbReference>
<dbReference type="SMART" id="SM00233">
    <property type="entry name" value="PH"/>
    <property type="match status" value="1"/>
</dbReference>
<keyword evidence="3" id="KW-1185">Reference proteome</keyword>
<dbReference type="OrthoDB" id="6537982at2759"/>
<dbReference type="InterPro" id="IPR001849">
    <property type="entry name" value="PH_domain"/>
</dbReference>
<proteinExistence type="predicted"/>
<sequence>MADTTTVVEGKVKYRDGRKWKPRWCVLKKPSPVAGKLLLLLLYKDVKEAIKDGCKPKSCFPIEHFYGLQSGFTYEKENNIMAIICQKQITLFSFENREDLIQFEIKIRRSLGEGNFHIFSEHQFPVRVHKMPSNSKLPQDLIRMHIQGQKFCLTSNVPPKILQCWQISDLRRFGTVEGKFLFEGGSRCNKGKYSGAL</sequence>
<dbReference type="EMBL" id="KB204066">
    <property type="protein sequence ID" value="ESO81988.1"/>
    <property type="molecule type" value="Genomic_DNA"/>
</dbReference>
<dbReference type="AlphaFoldDB" id="V3YVI5"/>
<dbReference type="PANTHER" id="PTHR21636:SF2">
    <property type="entry name" value="PROTEIN DOK-7"/>
    <property type="match status" value="1"/>
</dbReference>
<dbReference type="SMART" id="SM01244">
    <property type="entry name" value="IRS"/>
    <property type="match status" value="1"/>
</dbReference>
<gene>
    <name evidence="2" type="ORF">LOTGIDRAFT_135541</name>
</gene>
<dbReference type="GO" id="GO:0007528">
    <property type="term" value="P:neuromuscular junction development"/>
    <property type="evidence" value="ECO:0007669"/>
    <property type="project" value="TreeGrafter"/>
</dbReference>
<dbReference type="KEGG" id="lgi:LOTGIDRAFT_135541"/>
<reference evidence="2 3" key="1">
    <citation type="journal article" date="2013" name="Nature">
        <title>Insights into bilaterian evolution from three spiralian genomes.</title>
        <authorList>
            <person name="Simakov O."/>
            <person name="Marletaz F."/>
            <person name="Cho S.J."/>
            <person name="Edsinger-Gonzales E."/>
            <person name="Havlak P."/>
            <person name="Hellsten U."/>
            <person name="Kuo D.H."/>
            <person name="Larsson T."/>
            <person name="Lv J."/>
            <person name="Arendt D."/>
            <person name="Savage R."/>
            <person name="Osoegawa K."/>
            <person name="de Jong P."/>
            <person name="Grimwood J."/>
            <person name="Chapman J.A."/>
            <person name="Shapiro H."/>
            <person name="Aerts A."/>
            <person name="Otillar R.P."/>
            <person name="Terry A.Y."/>
            <person name="Boore J.L."/>
            <person name="Grigoriev I.V."/>
            <person name="Lindberg D.R."/>
            <person name="Seaver E.C."/>
            <person name="Weisblat D.A."/>
            <person name="Putnam N.H."/>
            <person name="Rokhsar D.S."/>
        </authorList>
    </citation>
    <scope>NUCLEOTIDE SEQUENCE [LARGE SCALE GENOMIC DNA]</scope>
</reference>
<evidence type="ECO:0000313" key="3">
    <source>
        <dbReference type="Proteomes" id="UP000030746"/>
    </source>
</evidence>
<dbReference type="CTD" id="20233688"/>
<dbReference type="Gene3D" id="2.30.29.30">
    <property type="entry name" value="Pleckstrin-homology domain (PH domain)/Phosphotyrosine-binding domain (PTB)"/>
    <property type="match status" value="2"/>
</dbReference>
<accession>V3YVI5</accession>
<dbReference type="Pfam" id="PF00169">
    <property type="entry name" value="PH"/>
    <property type="match status" value="1"/>
</dbReference>
<dbReference type="GeneID" id="20233688"/>
<evidence type="ECO:0000259" key="1">
    <source>
        <dbReference type="PROSITE" id="PS51064"/>
    </source>
</evidence>
<organism evidence="2 3">
    <name type="scientific">Lottia gigantea</name>
    <name type="common">Giant owl limpet</name>
    <dbReference type="NCBI Taxonomy" id="225164"/>
    <lineage>
        <taxon>Eukaryota</taxon>
        <taxon>Metazoa</taxon>
        <taxon>Spiralia</taxon>
        <taxon>Lophotrochozoa</taxon>
        <taxon>Mollusca</taxon>
        <taxon>Gastropoda</taxon>
        <taxon>Patellogastropoda</taxon>
        <taxon>Lottioidea</taxon>
        <taxon>Lottiidae</taxon>
        <taxon>Lottia</taxon>
    </lineage>
</organism>
<name>V3YVI5_LOTGI</name>